<evidence type="ECO:0000313" key="3">
    <source>
        <dbReference type="Proteomes" id="UP001235939"/>
    </source>
</evidence>
<feature type="signal peptide" evidence="1">
    <location>
        <begin position="1"/>
        <end position="26"/>
    </location>
</feature>
<organism evidence="2 3">
    <name type="scientific">Cordylochernes scorpioides</name>
    <dbReference type="NCBI Taxonomy" id="51811"/>
    <lineage>
        <taxon>Eukaryota</taxon>
        <taxon>Metazoa</taxon>
        <taxon>Ecdysozoa</taxon>
        <taxon>Arthropoda</taxon>
        <taxon>Chelicerata</taxon>
        <taxon>Arachnida</taxon>
        <taxon>Pseudoscorpiones</taxon>
        <taxon>Cheliferoidea</taxon>
        <taxon>Chernetidae</taxon>
        <taxon>Cordylochernes</taxon>
    </lineage>
</organism>
<dbReference type="Proteomes" id="UP001235939">
    <property type="component" value="Chromosome 12"/>
</dbReference>
<feature type="chain" id="PRO_5045583313" evidence="1">
    <location>
        <begin position="27"/>
        <end position="102"/>
    </location>
</feature>
<evidence type="ECO:0000313" key="2">
    <source>
        <dbReference type="EMBL" id="UYV74995.1"/>
    </source>
</evidence>
<proteinExistence type="predicted"/>
<name>A0ABY6L1H4_9ARAC</name>
<dbReference type="EMBL" id="CP092874">
    <property type="protein sequence ID" value="UYV74995.1"/>
    <property type="molecule type" value="Genomic_DNA"/>
</dbReference>
<reference evidence="2 3" key="1">
    <citation type="submission" date="2022-01" db="EMBL/GenBank/DDBJ databases">
        <title>A chromosomal length assembly of Cordylochernes scorpioides.</title>
        <authorList>
            <person name="Zeh D."/>
            <person name="Zeh J."/>
        </authorList>
    </citation>
    <scope>NUCLEOTIDE SEQUENCE [LARGE SCALE GENOMIC DNA]</scope>
    <source>
        <strain evidence="2">IN4F17</strain>
        <tissue evidence="2">Whole Body</tissue>
    </source>
</reference>
<accession>A0ABY6L1H4</accession>
<gene>
    <name evidence="2" type="ORF">LAZ67_12002037</name>
</gene>
<keyword evidence="3" id="KW-1185">Reference proteome</keyword>
<sequence>MAFRHTRLVFGLNCSPFLLNVMLTQSFYMDNCVASLETKLEVQEFQRSATEIIERAKMNLNGWEYSFDDNPSEEPFTKALRLIWNKRECIVVCQQATDRKYT</sequence>
<keyword evidence="1" id="KW-0732">Signal</keyword>
<protein>
    <submittedName>
        <fullName evidence="2">Uncharacterized protein</fullName>
    </submittedName>
</protein>
<evidence type="ECO:0000256" key="1">
    <source>
        <dbReference type="SAM" id="SignalP"/>
    </source>
</evidence>